<comment type="caution">
    <text evidence="3">The sequence shown here is derived from an EMBL/GenBank/DDBJ whole genome shotgun (WGS) entry which is preliminary data.</text>
</comment>
<protein>
    <recommendedName>
        <fullName evidence="2">DUF5683 domain-containing protein</fullName>
    </recommendedName>
</protein>
<organism evidence="3 4">
    <name type="scientific">Brumimicrobium aurantiacum</name>
    <dbReference type="NCBI Taxonomy" id="1737063"/>
    <lineage>
        <taxon>Bacteria</taxon>
        <taxon>Pseudomonadati</taxon>
        <taxon>Bacteroidota</taxon>
        <taxon>Flavobacteriia</taxon>
        <taxon>Flavobacteriales</taxon>
        <taxon>Crocinitomicaceae</taxon>
        <taxon>Brumimicrobium</taxon>
    </lineage>
</organism>
<dbReference type="RefSeq" id="WP_116881244.1">
    <property type="nucleotide sequence ID" value="NZ_QURB01000006.1"/>
</dbReference>
<dbReference type="InterPro" id="IPR043738">
    <property type="entry name" value="DUF5683"/>
</dbReference>
<reference evidence="3 4" key="1">
    <citation type="submission" date="2018-08" db="EMBL/GenBank/DDBJ databases">
        <title>The draft genome squence of Brumimicrobium sp. N62.</title>
        <authorList>
            <person name="Du Z.-J."/>
            <person name="Luo H.-R."/>
        </authorList>
    </citation>
    <scope>NUCLEOTIDE SEQUENCE [LARGE SCALE GENOMIC DNA]</scope>
    <source>
        <strain evidence="3 4">N62</strain>
    </source>
</reference>
<dbReference type="EMBL" id="QURB01000006">
    <property type="protein sequence ID" value="RFC53963.1"/>
    <property type="molecule type" value="Genomic_DNA"/>
</dbReference>
<sequence length="193" mass="22078">MRFTIVLFLCISFVSSAQEEIDTNSYPLDSTQVFEEEKDTLHSPKKAALYSLIPGGGQIYNHLAMPKGKKKAFWKIPIIYAGLGYTGYKFLQNHALQKDLKEEYLYRSENESPNLEAYASYDDQGILTLFEDARRSRDLMIFAFIAVYGLNILDAHVEAHFVNFDISKDLSLNIRPSLQGFRTPGLSFNLNFR</sequence>
<dbReference type="OrthoDB" id="9813910at2"/>
<gene>
    <name evidence="3" type="ORF">DXU93_10480</name>
</gene>
<dbReference type="AlphaFoldDB" id="A0A3E1EWV0"/>
<dbReference type="Pfam" id="PF18935">
    <property type="entry name" value="DUF5683"/>
    <property type="match status" value="1"/>
</dbReference>
<evidence type="ECO:0000313" key="3">
    <source>
        <dbReference type="EMBL" id="RFC53963.1"/>
    </source>
</evidence>
<feature type="signal peptide" evidence="1">
    <location>
        <begin position="1"/>
        <end position="17"/>
    </location>
</feature>
<keyword evidence="1" id="KW-0732">Signal</keyword>
<feature type="domain" description="DUF5683" evidence="2">
    <location>
        <begin position="41"/>
        <end position="192"/>
    </location>
</feature>
<evidence type="ECO:0000313" key="4">
    <source>
        <dbReference type="Proteomes" id="UP000257127"/>
    </source>
</evidence>
<accession>A0A3E1EWV0</accession>
<feature type="chain" id="PRO_5017614532" description="DUF5683 domain-containing protein" evidence="1">
    <location>
        <begin position="18"/>
        <end position="193"/>
    </location>
</feature>
<evidence type="ECO:0000259" key="2">
    <source>
        <dbReference type="Pfam" id="PF18935"/>
    </source>
</evidence>
<evidence type="ECO:0000256" key="1">
    <source>
        <dbReference type="SAM" id="SignalP"/>
    </source>
</evidence>
<proteinExistence type="predicted"/>
<keyword evidence="4" id="KW-1185">Reference proteome</keyword>
<name>A0A3E1EWV0_9FLAO</name>
<dbReference type="Proteomes" id="UP000257127">
    <property type="component" value="Unassembled WGS sequence"/>
</dbReference>